<evidence type="ECO:0000256" key="9">
    <source>
        <dbReference type="RuleBase" id="RU000673"/>
    </source>
</evidence>
<feature type="binding site" evidence="8">
    <location>
        <position position="108"/>
    </location>
    <ligand>
        <name>tRNA</name>
        <dbReference type="ChEBI" id="CHEBI:17843"/>
    </ligand>
</feature>
<dbReference type="GO" id="GO:0004045">
    <property type="term" value="F:peptidyl-tRNA hydrolase activity"/>
    <property type="evidence" value="ECO:0007669"/>
    <property type="project" value="UniProtKB-UniRule"/>
</dbReference>
<comment type="catalytic activity">
    <reaction evidence="6 8 9">
        <text>an N-acyl-L-alpha-aminoacyl-tRNA + H2O = an N-acyl-L-amino acid + a tRNA + H(+)</text>
        <dbReference type="Rhea" id="RHEA:54448"/>
        <dbReference type="Rhea" id="RHEA-COMP:10123"/>
        <dbReference type="Rhea" id="RHEA-COMP:13883"/>
        <dbReference type="ChEBI" id="CHEBI:15377"/>
        <dbReference type="ChEBI" id="CHEBI:15378"/>
        <dbReference type="ChEBI" id="CHEBI:59874"/>
        <dbReference type="ChEBI" id="CHEBI:78442"/>
        <dbReference type="ChEBI" id="CHEBI:138191"/>
        <dbReference type="EC" id="3.1.1.29"/>
    </reaction>
</comment>
<dbReference type="GO" id="GO:0005737">
    <property type="term" value="C:cytoplasm"/>
    <property type="evidence" value="ECO:0007669"/>
    <property type="project" value="UniProtKB-SubCell"/>
</dbReference>
<evidence type="ECO:0000256" key="5">
    <source>
        <dbReference type="ARBA" id="ARBA00038063"/>
    </source>
</evidence>
<reference evidence="11" key="1">
    <citation type="submission" date="2019-01" db="EMBL/GenBank/DDBJ databases">
        <authorList>
            <consortium name="Pathogen Informatics"/>
        </authorList>
    </citation>
    <scope>NUCLEOTIDE SEQUENCE [LARGE SCALE GENOMIC DNA]</scope>
    <source>
        <strain evidence="11">NCTC10113</strain>
    </source>
</reference>
<dbReference type="PROSITE" id="PS01196">
    <property type="entry name" value="PEPT_TRNA_HYDROL_2"/>
    <property type="match status" value="1"/>
</dbReference>
<keyword evidence="2 8" id="KW-0820">tRNA-binding</keyword>
<keyword evidence="8" id="KW-0963">Cytoplasm</keyword>
<dbReference type="AlphaFoldDB" id="A0A448ZYW5"/>
<dbReference type="NCBIfam" id="TIGR00447">
    <property type="entry name" value="pth"/>
    <property type="match status" value="1"/>
</dbReference>
<comment type="function">
    <text evidence="8">Catalyzes the release of premature peptidyl moieties from peptidyl-tRNA molecules trapped in stalled 50S ribosomal subunits, and thus maintains levels of free tRNAs and 50S ribosomes.</text>
</comment>
<accession>A0A448ZYW5</accession>
<dbReference type="PROSITE" id="PS01195">
    <property type="entry name" value="PEPT_TRNA_HYDROL_1"/>
    <property type="match status" value="1"/>
</dbReference>
<feature type="binding site" evidence="8">
    <location>
        <position position="14"/>
    </location>
    <ligand>
        <name>tRNA</name>
        <dbReference type="ChEBI" id="CHEBI:17843"/>
    </ligand>
</feature>
<name>A0A448ZYW5_METSV</name>
<geneLocation type="plasmid" evidence="11">
    <name>2</name>
</geneLocation>
<gene>
    <name evidence="11" type="primary">pth_2</name>
    <name evidence="8" type="synonym">pth</name>
    <name evidence="11" type="ORF">NCTC10113_01332</name>
</gene>
<keyword evidence="11" id="KW-0614">Plasmid</keyword>
<proteinExistence type="inferred from homology"/>
<comment type="similarity">
    <text evidence="5 8 10">Belongs to the PTH family.</text>
</comment>
<dbReference type="RefSeq" id="WP_024544193.1">
    <property type="nucleotide sequence ID" value="NZ_BPLV01000002.1"/>
</dbReference>
<dbReference type="Gene3D" id="3.40.50.1470">
    <property type="entry name" value="Peptidyl-tRNA hydrolase"/>
    <property type="match status" value="1"/>
</dbReference>
<dbReference type="PANTHER" id="PTHR17224:SF1">
    <property type="entry name" value="PEPTIDYL-TRNA HYDROLASE"/>
    <property type="match status" value="1"/>
</dbReference>
<comment type="function">
    <text evidence="8">Hydrolyzes ribosome-free peptidyl-tRNAs (with 1 or more amino acids incorporated), which drop off the ribosome during protein synthesis, or as a result of ribosome stalling.</text>
</comment>
<evidence type="ECO:0000256" key="10">
    <source>
        <dbReference type="RuleBase" id="RU004320"/>
    </source>
</evidence>
<feature type="binding site" evidence="8">
    <location>
        <position position="60"/>
    </location>
    <ligand>
        <name>tRNA</name>
        <dbReference type="ChEBI" id="CHEBI:17843"/>
    </ligand>
</feature>
<feature type="site" description="Discriminates between blocked and unblocked aminoacyl-tRNA" evidence="8">
    <location>
        <position position="9"/>
    </location>
</feature>
<dbReference type="HAMAP" id="MF_00083">
    <property type="entry name" value="Pept_tRNA_hydro_bact"/>
    <property type="match status" value="1"/>
</dbReference>
<dbReference type="Pfam" id="PF01195">
    <property type="entry name" value="Pept_tRNA_hydro"/>
    <property type="match status" value="1"/>
</dbReference>
<feature type="binding site" evidence="8">
    <location>
        <position position="62"/>
    </location>
    <ligand>
        <name>tRNA</name>
        <dbReference type="ChEBI" id="CHEBI:17843"/>
    </ligand>
</feature>
<dbReference type="GO" id="GO:0006515">
    <property type="term" value="P:protein quality control for misfolded or incompletely synthesized proteins"/>
    <property type="evidence" value="ECO:0007669"/>
    <property type="project" value="UniProtKB-UniRule"/>
</dbReference>
<keyword evidence="3 8" id="KW-0378">Hydrolase</keyword>
<evidence type="ECO:0000256" key="6">
    <source>
        <dbReference type="ARBA" id="ARBA00048707"/>
    </source>
</evidence>
<evidence type="ECO:0000256" key="2">
    <source>
        <dbReference type="ARBA" id="ARBA00022555"/>
    </source>
</evidence>
<protein>
    <recommendedName>
        <fullName evidence="7 8">Peptidyl-tRNA hydrolase</fullName>
        <shortName evidence="8">Pth</shortName>
        <ecNumber evidence="1 8">3.1.1.29</ecNumber>
    </recommendedName>
</protein>
<dbReference type="SUPFAM" id="SSF53178">
    <property type="entry name" value="Peptidyl-tRNA hydrolase-like"/>
    <property type="match status" value="1"/>
</dbReference>
<sequence length="181" mass="20299">MKLIVGLGNPGAEYAQTKHNVGFMVVDAIAKKLDVEFDEKKFNGIYHIGDEYILAKPQTYMNNSGSFVVEIMNYYKINQNDILIIQDDLDLAIGRATIKQKGSSGGHNGLKDIIQKLGTEKINRLKIGIGRSDNVVNYVLSKFTPNDLEVINKIIDSAADIALTYIYNDIHYVINKFNGKW</sequence>
<dbReference type="InterPro" id="IPR001328">
    <property type="entry name" value="Pept_tRNA_hydro"/>
</dbReference>
<evidence type="ECO:0000256" key="7">
    <source>
        <dbReference type="ARBA" id="ARBA00050038"/>
    </source>
</evidence>
<feature type="active site" description="Proton acceptor" evidence="8">
    <location>
        <position position="19"/>
    </location>
</feature>
<dbReference type="PANTHER" id="PTHR17224">
    <property type="entry name" value="PEPTIDYL-TRNA HYDROLASE"/>
    <property type="match status" value="1"/>
</dbReference>
<dbReference type="CDD" id="cd00462">
    <property type="entry name" value="PTH"/>
    <property type="match status" value="1"/>
</dbReference>
<evidence type="ECO:0000256" key="8">
    <source>
        <dbReference type="HAMAP-Rule" id="MF_00083"/>
    </source>
</evidence>
<keyword evidence="4 8" id="KW-0694">RNA-binding</keyword>
<dbReference type="InterPro" id="IPR036416">
    <property type="entry name" value="Pept_tRNA_hydro_sf"/>
</dbReference>
<dbReference type="GO" id="GO:0072344">
    <property type="term" value="P:rescue of stalled ribosome"/>
    <property type="evidence" value="ECO:0007669"/>
    <property type="project" value="UniProtKB-UniRule"/>
</dbReference>
<dbReference type="InterPro" id="IPR018171">
    <property type="entry name" value="Pept_tRNA_hydro_CS"/>
</dbReference>
<dbReference type="GO" id="GO:0000049">
    <property type="term" value="F:tRNA binding"/>
    <property type="evidence" value="ECO:0007669"/>
    <property type="project" value="UniProtKB-UniRule"/>
</dbReference>
<evidence type="ECO:0000256" key="3">
    <source>
        <dbReference type="ARBA" id="ARBA00022801"/>
    </source>
</evidence>
<evidence type="ECO:0000256" key="4">
    <source>
        <dbReference type="ARBA" id="ARBA00022884"/>
    </source>
</evidence>
<comment type="subunit">
    <text evidence="8">Monomer.</text>
</comment>
<dbReference type="FunFam" id="3.40.50.1470:FF:000001">
    <property type="entry name" value="Peptidyl-tRNA hydrolase"/>
    <property type="match status" value="1"/>
</dbReference>
<evidence type="ECO:0000256" key="1">
    <source>
        <dbReference type="ARBA" id="ARBA00013260"/>
    </source>
</evidence>
<comment type="subcellular location">
    <subcellularLocation>
        <location evidence="8">Cytoplasm</location>
    </subcellularLocation>
</comment>
<evidence type="ECO:0000313" key="11">
    <source>
        <dbReference type="EMBL" id="VEU56423.1"/>
    </source>
</evidence>
<dbReference type="EMBL" id="LR214939">
    <property type="protein sequence ID" value="VEU56423.1"/>
    <property type="molecule type" value="Genomic_DNA"/>
</dbReference>
<dbReference type="EC" id="3.1.1.29" evidence="1 8"/>
<feature type="site" description="Stabilizes the basic form of H active site to accept a proton" evidence="8">
    <location>
        <position position="87"/>
    </location>
</feature>
<organism evidence="11">
    <name type="scientific">Metamycoplasma salivarium</name>
    <name type="common">Mycoplasma salivarium</name>
    <dbReference type="NCBI Taxonomy" id="2124"/>
    <lineage>
        <taxon>Bacteria</taxon>
        <taxon>Bacillati</taxon>
        <taxon>Mycoplasmatota</taxon>
        <taxon>Mycoplasmoidales</taxon>
        <taxon>Metamycoplasmataceae</taxon>
        <taxon>Metamycoplasma</taxon>
    </lineage>
</organism>